<evidence type="ECO:0000313" key="3">
    <source>
        <dbReference type="EMBL" id="TXF96429.1"/>
    </source>
</evidence>
<dbReference type="Proteomes" id="UP000321413">
    <property type="component" value="Unassembled WGS sequence"/>
</dbReference>
<protein>
    <submittedName>
        <fullName evidence="3">Class I SAM-dependent methyltransferase</fullName>
    </submittedName>
</protein>
<dbReference type="GO" id="GO:0008757">
    <property type="term" value="F:S-adenosylmethionine-dependent methyltransferase activity"/>
    <property type="evidence" value="ECO:0007669"/>
    <property type="project" value="InterPro"/>
</dbReference>
<keyword evidence="3" id="KW-0489">Methyltransferase</keyword>
<keyword evidence="3" id="KW-0808">Transferase</keyword>
<organism evidence="3 4">
    <name type="scientific">Massilia arenae</name>
    <dbReference type="NCBI Taxonomy" id="2603288"/>
    <lineage>
        <taxon>Bacteria</taxon>
        <taxon>Pseudomonadati</taxon>
        <taxon>Pseudomonadota</taxon>
        <taxon>Betaproteobacteria</taxon>
        <taxon>Burkholderiales</taxon>
        <taxon>Oxalobacteraceae</taxon>
        <taxon>Telluria group</taxon>
        <taxon>Massilia</taxon>
    </lineage>
</organism>
<gene>
    <name evidence="3" type="ORF">FVD38_24300</name>
</gene>
<feature type="domain" description="Methyltransferase type 11" evidence="2">
    <location>
        <begin position="65"/>
        <end position="170"/>
    </location>
</feature>
<dbReference type="GO" id="GO:0032259">
    <property type="term" value="P:methylation"/>
    <property type="evidence" value="ECO:0007669"/>
    <property type="project" value="UniProtKB-KW"/>
</dbReference>
<dbReference type="PANTHER" id="PTHR43591">
    <property type="entry name" value="METHYLTRANSFERASE"/>
    <property type="match status" value="1"/>
</dbReference>
<evidence type="ECO:0000256" key="1">
    <source>
        <dbReference type="SAM" id="MobiDB-lite"/>
    </source>
</evidence>
<proteinExistence type="predicted"/>
<dbReference type="InterPro" id="IPR013216">
    <property type="entry name" value="Methyltransf_11"/>
</dbReference>
<feature type="compositionally biased region" description="Pro residues" evidence="1">
    <location>
        <begin position="1"/>
        <end position="12"/>
    </location>
</feature>
<dbReference type="CDD" id="cd02440">
    <property type="entry name" value="AdoMet_MTases"/>
    <property type="match status" value="1"/>
</dbReference>
<dbReference type="Pfam" id="PF08241">
    <property type="entry name" value="Methyltransf_11"/>
    <property type="match status" value="1"/>
</dbReference>
<name>A0A5C7FP84_9BURK</name>
<evidence type="ECO:0000313" key="4">
    <source>
        <dbReference type="Proteomes" id="UP000321413"/>
    </source>
</evidence>
<evidence type="ECO:0000259" key="2">
    <source>
        <dbReference type="Pfam" id="PF08241"/>
    </source>
</evidence>
<sequence length="303" mass="32236">MTQPAQPAPSPQPASATPGPDLAAIKQRQQATWASGDFAVVGVTLQIVGELLAEATDVRAGERVLDVAAGNGNATLAAARRFARVTSTDYVPALLEKGRARAAAEGLAVDFREADAEALAVDFREADAEALPFPDASFDVALSTFGVMFAPDQARAAAEIRRVVRPGGRIGMANWTPEGFIGQLFKAVGKHIAPPAGLASPLLWGNEDHVRQLFGADALQARITRRVFNFRYASPTHWVHVFRDYYGPLNRAFAALAPSAADALEQDLLALIDRFNTAGPDSMVAPAEYLEIVLTREAAGALH</sequence>
<dbReference type="EMBL" id="VPFD01000038">
    <property type="protein sequence ID" value="TXF96429.1"/>
    <property type="molecule type" value="Genomic_DNA"/>
</dbReference>
<dbReference type="AlphaFoldDB" id="A0A5C7FP84"/>
<dbReference type="PANTHER" id="PTHR43591:SF24">
    <property type="entry name" value="2-METHOXY-6-POLYPRENYL-1,4-BENZOQUINOL METHYLASE, MITOCHONDRIAL"/>
    <property type="match status" value="1"/>
</dbReference>
<keyword evidence="4" id="KW-1185">Reference proteome</keyword>
<dbReference type="SUPFAM" id="SSF53335">
    <property type="entry name" value="S-adenosyl-L-methionine-dependent methyltransferases"/>
    <property type="match status" value="1"/>
</dbReference>
<dbReference type="RefSeq" id="WP_147937160.1">
    <property type="nucleotide sequence ID" value="NZ_VPFD01000038.1"/>
</dbReference>
<comment type="caution">
    <text evidence="3">The sequence shown here is derived from an EMBL/GenBank/DDBJ whole genome shotgun (WGS) entry which is preliminary data.</text>
</comment>
<dbReference type="InterPro" id="IPR029063">
    <property type="entry name" value="SAM-dependent_MTases_sf"/>
</dbReference>
<dbReference type="Gene3D" id="3.40.50.150">
    <property type="entry name" value="Vaccinia Virus protein VP39"/>
    <property type="match status" value="1"/>
</dbReference>
<feature type="region of interest" description="Disordered" evidence="1">
    <location>
        <begin position="1"/>
        <end position="20"/>
    </location>
</feature>
<reference evidence="3 4" key="1">
    <citation type="submission" date="2019-08" db="EMBL/GenBank/DDBJ databases">
        <title>Massilia golmudensis sp. nov., isolated from sand in the Qinghai-Tibetan Plateau.</title>
        <authorList>
            <person name="Zhang B."/>
        </authorList>
    </citation>
    <scope>NUCLEOTIDE SEQUENCE [LARGE SCALE GENOMIC DNA]</scope>
    <source>
        <strain evidence="3 4">GEM5</strain>
    </source>
</reference>
<accession>A0A5C7FP84</accession>